<dbReference type="GeneID" id="28491276"/>
<dbReference type="SMART" id="SM00490">
    <property type="entry name" value="HELICc"/>
    <property type="match status" value="1"/>
</dbReference>
<dbReference type="PANTHER" id="PTHR47957">
    <property type="entry name" value="ATP-DEPENDENT HELICASE HRQ1"/>
    <property type="match status" value="1"/>
</dbReference>
<dbReference type="GO" id="GO:0036297">
    <property type="term" value="P:interstrand cross-link repair"/>
    <property type="evidence" value="ECO:0007669"/>
    <property type="project" value="TreeGrafter"/>
</dbReference>
<proteinExistence type="predicted"/>
<name>A0A127BB23_9EURY</name>
<reference evidence="6" key="1">
    <citation type="submission" date="2015-02" db="EMBL/GenBank/DDBJ databases">
        <title>Pyrococcus kukulkanii sp. nov., a novel hyperthermophilic archaeon isolated from a deep-sea hydrothermal vent at the Guaymas Basin.</title>
        <authorList>
            <person name="Oger P.M."/>
            <person name="Callac N."/>
            <person name="Jebbar M."/>
            <person name="Godfroy A."/>
        </authorList>
    </citation>
    <scope>NUCLEOTIDE SEQUENCE [LARGE SCALE GENOMIC DNA]</scope>
    <source>
        <strain evidence="6">NCB100</strain>
    </source>
</reference>
<protein>
    <recommendedName>
        <fullName evidence="7">ATP-dependent helicase</fullName>
    </recommendedName>
</protein>
<dbReference type="Proteomes" id="UP000070587">
    <property type="component" value="Chromosome"/>
</dbReference>
<keyword evidence="2" id="KW-0067">ATP-binding</keyword>
<evidence type="ECO:0000313" key="5">
    <source>
        <dbReference type="EMBL" id="AMM53999.1"/>
    </source>
</evidence>
<evidence type="ECO:0000259" key="4">
    <source>
        <dbReference type="PROSITE" id="PS51194"/>
    </source>
</evidence>
<dbReference type="PATRIC" id="fig|1609559.3.peg.1154"/>
<dbReference type="Gene3D" id="3.40.50.300">
    <property type="entry name" value="P-loop containing nucleotide triphosphate hydrolases"/>
    <property type="match status" value="2"/>
</dbReference>
<dbReference type="InterPro" id="IPR027417">
    <property type="entry name" value="P-loop_NTPase"/>
</dbReference>
<dbReference type="Pfam" id="PF09369">
    <property type="entry name" value="MZB"/>
    <property type="match status" value="1"/>
</dbReference>
<dbReference type="AlphaFoldDB" id="A0A127BB23"/>
<dbReference type="InterPro" id="IPR018973">
    <property type="entry name" value="MZB"/>
</dbReference>
<evidence type="ECO:0000313" key="6">
    <source>
        <dbReference type="Proteomes" id="UP000070587"/>
    </source>
</evidence>
<feature type="domain" description="Helicase ATP-binding" evidence="3">
    <location>
        <begin position="54"/>
        <end position="239"/>
    </location>
</feature>
<dbReference type="Pfam" id="PF00270">
    <property type="entry name" value="DEAD"/>
    <property type="match status" value="1"/>
</dbReference>
<reference evidence="5 6" key="2">
    <citation type="journal article" date="2016" name="Int. J. Syst. Evol. Microbiol.">
        <title>Pyrococcus kukulkanii sp. nov., a hyperthermophilic, piezophilic archaeon isolated from a deep-sea hydrothermal vent.</title>
        <authorList>
            <person name="Callac N."/>
            <person name="Oger P."/>
            <person name="Lesongeur F."/>
            <person name="Rattray J.E."/>
            <person name="Vannier P."/>
            <person name="Michoud G."/>
            <person name="Beauverger M."/>
            <person name="Gayet N."/>
            <person name="Rouxel O."/>
            <person name="Jebbar M."/>
            <person name="Godfroy A."/>
        </authorList>
    </citation>
    <scope>NUCLEOTIDE SEQUENCE [LARGE SCALE GENOMIC DNA]</scope>
    <source>
        <strain evidence="5 6">NCB100</strain>
    </source>
</reference>
<dbReference type="PROSITE" id="PS51192">
    <property type="entry name" value="HELICASE_ATP_BIND_1"/>
    <property type="match status" value="1"/>
</dbReference>
<dbReference type="STRING" id="1609559.TQ32_05535"/>
<dbReference type="KEGG" id="pyc:TQ32_05535"/>
<dbReference type="RefSeq" id="WP_068322069.1">
    <property type="nucleotide sequence ID" value="NZ_CP010835.1"/>
</dbReference>
<keyword evidence="1" id="KW-0547">Nucleotide-binding</keyword>
<dbReference type="GO" id="GO:0005524">
    <property type="term" value="F:ATP binding"/>
    <property type="evidence" value="ECO:0007669"/>
    <property type="project" value="UniProtKB-KW"/>
</dbReference>
<dbReference type="OrthoDB" id="36796at2157"/>
<dbReference type="InterPro" id="IPR014001">
    <property type="entry name" value="Helicase_ATP-bd"/>
</dbReference>
<sequence length="873" mass="101586">MIEVFKGLESEIVHVYEIPPRFGEYGEFKFRHKEVNELVGRLGFRLYSHQVEALKRLYAGKNVVVSTPTASGKSEVFRLFIFDQFLEDPSSTFLLIYPTRALINNQMEKFRQENAIFKEISGRSVKAEILTGDVEWNERRRILREKPNVLFTTPDMLHHNILPRWMEYRWLLKNLKLLVVDELHVYRGVFGTNVAFVFRRLFFRLKRLSSNPRILVLSATLRNPGEFAREFFGVEFEEVTKSGSPSPKRYIVMFEPRRFTGEQLIRQIVERLVRRGIKTLVFFDSRRGTERVMRMFLFSDLFDSITTYKGTLTKEERWMIERDFKEGHLKVLLTTNALELGIDIGDLDAVVNYGIPSDGLFSLIQRFGRAGRDPNRMAINAIILRRNGLDYYYKEHFDELVEGIEKGLVERIPVNLNNQRIAKKHLHYLLAELGVVGVEEIPDYWLKALKELRSEGAVDVQKNPITGKDEVRIRKPANYSSIRTTSDESFFLVLDEPWVRAGLMRRSGTELLRFINYLKKRKMIVEEVDELEFHRSLLPGMVYPSRGRLYMAIDKVRRGKFHFVFAREIPMQEDLETNVSKTESIDILETYREKSVGPVKVFMGRLRVRHEYTGYAVKGRDVERHVERLEKLREEGVLKGEVEYSVTYFEDWWKFARVTFDSPYVREFETEGIWLVFPKEIESVPGEEFREFFAKASEVDPELAMFLYNRLSRKMLFPTLLGATTHYIRSIIAKHSKDSGIADPEFVFAVKKMIDSKDGIGSGLHAIEHNLIKISPVVTHVDSRELGGYSYDDYHGLPVVFIYDGNEGGSGIIGPIYENIEKLMVRSKEHIAKCPCKDGCPACIYSPKCGTFNEFLDKWMAIKIWGKVLNQKV</sequence>
<dbReference type="EMBL" id="CP010835">
    <property type="protein sequence ID" value="AMM53999.1"/>
    <property type="molecule type" value="Genomic_DNA"/>
</dbReference>
<dbReference type="GO" id="GO:0003676">
    <property type="term" value="F:nucleic acid binding"/>
    <property type="evidence" value="ECO:0007669"/>
    <property type="project" value="InterPro"/>
</dbReference>
<dbReference type="SUPFAM" id="SSF52540">
    <property type="entry name" value="P-loop containing nucleoside triphosphate hydrolases"/>
    <property type="match status" value="1"/>
</dbReference>
<dbReference type="CDD" id="cd17923">
    <property type="entry name" value="DEXHc_Hrq1-like"/>
    <property type="match status" value="1"/>
</dbReference>
<dbReference type="GO" id="GO:0006289">
    <property type="term" value="P:nucleotide-excision repair"/>
    <property type="evidence" value="ECO:0007669"/>
    <property type="project" value="TreeGrafter"/>
</dbReference>
<dbReference type="GO" id="GO:0043138">
    <property type="term" value="F:3'-5' DNA helicase activity"/>
    <property type="evidence" value="ECO:0007669"/>
    <property type="project" value="TreeGrafter"/>
</dbReference>
<dbReference type="PROSITE" id="PS51194">
    <property type="entry name" value="HELICASE_CTER"/>
    <property type="match status" value="1"/>
</dbReference>
<evidence type="ECO:0000256" key="2">
    <source>
        <dbReference type="ARBA" id="ARBA00022840"/>
    </source>
</evidence>
<dbReference type="InterPro" id="IPR011545">
    <property type="entry name" value="DEAD/DEAH_box_helicase_dom"/>
</dbReference>
<accession>A0A127BB23</accession>
<dbReference type="InterPro" id="IPR001650">
    <property type="entry name" value="Helicase_C-like"/>
</dbReference>
<dbReference type="SMART" id="SM00487">
    <property type="entry name" value="DEXDc"/>
    <property type="match status" value="1"/>
</dbReference>
<evidence type="ECO:0000259" key="3">
    <source>
        <dbReference type="PROSITE" id="PS51192"/>
    </source>
</evidence>
<dbReference type="Pfam" id="PF00271">
    <property type="entry name" value="Helicase_C"/>
    <property type="match status" value="1"/>
</dbReference>
<evidence type="ECO:0008006" key="7">
    <source>
        <dbReference type="Google" id="ProtNLM"/>
    </source>
</evidence>
<dbReference type="PANTHER" id="PTHR47957:SF3">
    <property type="entry name" value="ATP-DEPENDENT HELICASE HRQ1"/>
    <property type="match status" value="1"/>
</dbReference>
<evidence type="ECO:0000256" key="1">
    <source>
        <dbReference type="ARBA" id="ARBA00022741"/>
    </source>
</evidence>
<feature type="domain" description="Helicase C-terminal" evidence="4">
    <location>
        <begin position="260"/>
        <end position="420"/>
    </location>
</feature>
<organism evidence="5 6">
    <name type="scientific">Pyrococcus kukulkanii</name>
    <dbReference type="NCBI Taxonomy" id="1609559"/>
    <lineage>
        <taxon>Archaea</taxon>
        <taxon>Methanobacteriati</taxon>
        <taxon>Methanobacteriota</taxon>
        <taxon>Thermococci</taxon>
        <taxon>Thermococcales</taxon>
        <taxon>Thermococcaceae</taxon>
        <taxon>Pyrococcus</taxon>
    </lineage>
</organism>
<gene>
    <name evidence="5" type="ORF">TQ32_05535</name>
</gene>